<dbReference type="SUPFAM" id="SSF52540">
    <property type="entry name" value="P-loop containing nucleoside triphosphate hydrolases"/>
    <property type="match status" value="2"/>
</dbReference>
<gene>
    <name evidence="11" type="ORF">N0V89_012353</name>
</gene>
<dbReference type="InterPro" id="IPR059033">
    <property type="entry name" value="C144_05_dom"/>
</dbReference>
<dbReference type="Pfam" id="PF26021">
    <property type="entry name" value="Ferritin_C144_05"/>
    <property type="match status" value="1"/>
</dbReference>
<dbReference type="GO" id="GO:0006974">
    <property type="term" value="P:DNA damage response"/>
    <property type="evidence" value="ECO:0007669"/>
    <property type="project" value="TreeGrafter"/>
</dbReference>
<dbReference type="SMART" id="SM00184">
    <property type="entry name" value="RING"/>
    <property type="match status" value="1"/>
</dbReference>
<dbReference type="RefSeq" id="XP_056065061.1">
    <property type="nucleotide sequence ID" value="XM_056221074.1"/>
</dbReference>
<evidence type="ECO:0000256" key="7">
    <source>
        <dbReference type="PROSITE-ProRule" id="PRU00175"/>
    </source>
</evidence>
<dbReference type="GO" id="GO:0005524">
    <property type="term" value="F:ATP binding"/>
    <property type="evidence" value="ECO:0007669"/>
    <property type="project" value="InterPro"/>
</dbReference>
<name>A0A9W9C4X4_9PLEO</name>
<keyword evidence="12" id="KW-1185">Reference proteome</keyword>
<dbReference type="InterPro" id="IPR038718">
    <property type="entry name" value="SNF2-like_sf"/>
</dbReference>
<feature type="region of interest" description="Disordered" evidence="9">
    <location>
        <begin position="37"/>
        <end position="63"/>
    </location>
</feature>
<dbReference type="GO" id="GO:0005634">
    <property type="term" value="C:nucleus"/>
    <property type="evidence" value="ECO:0007669"/>
    <property type="project" value="TreeGrafter"/>
</dbReference>
<dbReference type="SMART" id="SM00487">
    <property type="entry name" value="DEXDc"/>
    <property type="match status" value="1"/>
</dbReference>
<dbReference type="InterPro" id="IPR018957">
    <property type="entry name" value="Znf_C3HC4_RING-type"/>
</dbReference>
<protein>
    <recommendedName>
        <fullName evidence="10">RING-type domain-containing protein</fullName>
    </recommendedName>
</protein>
<dbReference type="Gene3D" id="3.30.40.10">
    <property type="entry name" value="Zinc/RING finger domain, C3HC4 (zinc finger)"/>
    <property type="match status" value="1"/>
</dbReference>
<comment type="caution">
    <text evidence="11">The sequence shown here is derived from an EMBL/GenBank/DDBJ whole genome shotgun (WGS) entry which is preliminary data.</text>
</comment>
<keyword evidence="1" id="KW-0479">Metal-binding</keyword>
<dbReference type="Gene3D" id="3.40.50.300">
    <property type="entry name" value="P-loop containing nucleotide triphosphate hydrolases"/>
    <property type="match status" value="1"/>
</dbReference>
<keyword evidence="6" id="KW-0067">ATP-binding</keyword>
<sequence length="1533" mass="173728">MARVSASVSLCDCNITREEKSIPYSGPDAFRAFQSVFRPVSGPPPRHSENEGRAKKRRKLTNGYSADTVETFDPNQSAVLARVTLDLVPSDTQSSPSLTLTNNPRAAIPLQLESFSRQDKNRITFSAFDPASSTTIGFVASAAPVVIESLATHLDTAASVGAEWAKSSPSSRNDYIPFCRCILSAPTPGQQAPRLEVELRWPFGVSLVSTWRARSQHRANLKILSTYFPNTSVDDKSPWTLSDFYDAVHVPPQGCDISTRIADSLPSTDLYPYQQRSVHWMLQREGVFPKQENNVFPVSFSPAQDCTGKKCYVSSVRGMVIADLNRDWDSTGLHGGILAEEMGLGKSVELISLMCLNKRDIPKEDIHDPYLNKFVKASGATLIITPPSILEQWRTEINRHAPHLKVYHYKGAGRHDIAKAELNEATVEHLLQFDVVLTSYNVLSKELHHAKPPPDRSLRHKKVHERRNSPLVDISWWRVCLDEAQMVESGVSQAATVARRIPRCNVWAVSGTPLRNNVTDLVGLLVFLRCEPFASTKNLFARLDKASFRDLISRMALRHTKDQIRGDLDIPPQKRVVITVPFTEIEEEYYKDMFRQMCDACFLTPDGTPTRDDRGLDHPETIERMRDWLVRLRQTCLHSHVGEKNRKAFGSKNRSLRTVQEVLQAMIDQNDTKLKAEAREMILAQMRRGHIYSFAKDLDNPYDMAISLYKEALQTTFDYVKSGREEIQAETDQLQLTSPEGASEHDGSDGEDDKDETSAKFARITTLRRSLRSFLELEHACYFFIGNMHFQKKENVALTVPESDDFNLLENLEKEWYDKARTIRQELLKETEARTQRQMRKIKDLRNQHQEIELPEIEDLGGIESSSVLEKLDVISEVINLQSAKLKEWRNKIIEILTMPLVDNDDEKEITGEEYETSLKVQDELYVYIQAFRTIVADMMTAVHGTEDTLVIHEMDQAIKAAKDEDITRRGHAPELLLKLAQERGQLRAKSQHGSLKGVVASARQVITSLQYRADTADKRASAELAITQKYFAQIQEMFSAKNELTAELEKEQEQFRLTMNLRLEFYRQVQHISETVEDYKDEMDETFDVRAFRRETGLLEVRKQKIQGFKVRQTYLHNLRVSAIQPQGERRCDVCFDPYDLGVLTTCGHKYCRDCMFTWWKVNHNCPECRTKLTRADMKEITYNNNAVTAQEEDHESAATPSPASSSSERTSIYSGIRNSDMNEIKTVKLDDSYGSKVDMMARHLLWIRNNDPGAKSIIYSQFADFLQVLRLALKRFKIGVSGIRDKNGIEKFKKDPAVECFLLDAKSNSSGLNLVNATYVFLCEPLINPALELQAIARVHRIGQKRATTVFMYIVGNTVEEAIYDISVKRRLEHIGRDAGSRSGSATPAVNDQAIERNLDVANSEEIKTASLSKLVREGNQGEVVVEDDLWKCLFGKPRNTSNANEHAVAVSEEERRRLETRVRREQFLQQVEAANTPGASVAQIVLQIADDRAAVEAAVASGDVEELRGLLGRRERDEDAVALARENSVD</sequence>
<dbReference type="PANTHER" id="PTHR45865:SF1">
    <property type="entry name" value="E3 UBIQUITIN-PROTEIN LIGASE SHPRH"/>
    <property type="match status" value="1"/>
</dbReference>
<dbReference type="InterPro" id="IPR001650">
    <property type="entry name" value="Helicase_C-like"/>
</dbReference>
<dbReference type="InterPro" id="IPR049730">
    <property type="entry name" value="SNF2/RAD54-like_C"/>
</dbReference>
<keyword evidence="2" id="KW-0547">Nucleotide-binding</keyword>
<dbReference type="InterPro" id="IPR000330">
    <property type="entry name" value="SNF2_N"/>
</dbReference>
<dbReference type="GeneID" id="80915883"/>
<dbReference type="Pfam" id="PF00271">
    <property type="entry name" value="Helicase_C"/>
    <property type="match status" value="1"/>
</dbReference>
<evidence type="ECO:0000256" key="9">
    <source>
        <dbReference type="SAM" id="MobiDB-lite"/>
    </source>
</evidence>
<evidence type="ECO:0000256" key="3">
    <source>
        <dbReference type="ARBA" id="ARBA00022771"/>
    </source>
</evidence>
<feature type="compositionally biased region" description="Low complexity" evidence="9">
    <location>
        <begin position="1199"/>
        <end position="1212"/>
    </location>
</feature>
<evidence type="ECO:0000256" key="6">
    <source>
        <dbReference type="ARBA" id="ARBA00022840"/>
    </source>
</evidence>
<dbReference type="OrthoDB" id="5330228at2759"/>
<dbReference type="InterPro" id="IPR018247">
    <property type="entry name" value="EF_Hand_1_Ca_BS"/>
</dbReference>
<dbReference type="GO" id="GO:0061630">
    <property type="term" value="F:ubiquitin protein ligase activity"/>
    <property type="evidence" value="ECO:0007669"/>
    <property type="project" value="TreeGrafter"/>
</dbReference>
<evidence type="ECO:0000313" key="11">
    <source>
        <dbReference type="EMBL" id="KAJ4344609.1"/>
    </source>
</evidence>
<keyword evidence="3 7" id="KW-0863">Zinc-finger</keyword>
<feature type="domain" description="RING-type" evidence="10">
    <location>
        <begin position="1133"/>
        <end position="1171"/>
    </location>
</feature>
<dbReference type="PROSITE" id="PS00518">
    <property type="entry name" value="ZF_RING_1"/>
    <property type="match status" value="1"/>
</dbReference>
<dbReference type="InterPro" id="IPR013083">
    <property type="entry name" value="Znf_RING/FYVE/PHD"/>
</dbReference>
<dbReference type="CDD" id="cd18793">
    <property type="entry name" value="SF2_C_SNF"/>
    <property type="match status" value="1"/>
</dbReference>
<dbReference type="InterPro" id="IPR052583">
    <property type="entry name" value="ATP-helicase/E3_Ub-Ligase"/>
</dbReference>
<feature type="region of interest" description="Disordered" evidence="9">
    <location>
        <begin position="1190"/>
        <end position="1212"/>
    </location>
</feature>
<feature type="region of interest" description="Disordered" evidence="9">
    <location>
        <begin position="728"/>
        <end position="758"/>
    </location>
</feature>
<dbReference type="InterPro" id="IPR014001">
    <property type="entry name" value="Helicase_ATP-bd"/>
</dbReference>
<keyword evidence="5" id="KW-0862">Zinc</keyword>
<dbReference type="InterPro" id="IPR017907">
    <property type="entry name" value="Znf_RING_CS"/>
</dbReference>
<dbReference type="PROSITE" id="PS00018">
    <property type="entry name" value="EF_HAND_1"/>
    <property type="match status" value="1"/>
</dbReference>
<keyword evidence="4" id="KW-0378">Hydrolase</keyword>
<dbReference type="GO" id="GO:0008270">
    <property type="term" value="F:zinc ion binding"/>
    <property type="evidence" value="ECO:0007669"/>
    <property type="project" value="UniProtKB-KW"/>
</dbReference>
<dbReference type="CDD" id="cd18070">
    <property type="entry name" value="DEXQc_SHPRH"/>
    <property type="match status" value="1"/>
</dbReference>
<keyword evidence="8" id="KW-0175">Coiled coil</keyword>
<dbReference type="Pfam" id="PF00176">
    <property type="entry name" value="SNF2-rel_dom"/>
    <property type="match status" value="1"/>
</dbReference>
<evidence type="ECO:0000256" key="8">
    <source>
        <dbReference type="SAM" id="Coils"/>
    </source>
</evidence>
<evidence type="ECO:0000256" key="5">
    <source>
        <dbReference type="ARBA" id="ARBA00022833"/>
    </source>
</evidence>
<dbReference type="PROSITE" id="PS50089">
    <property type="entry name" value="ZF_RING_2"/>
    <property type="match status" value="1"/>
</dbReference>
<dbReference type="EMBL" id="JAPEUX010000010">
    <property type="protein sequence ID" value="KAJ4344609.1"/>
    <property type="molecule type" value="Genomic_DNA"/>
</dbReference>
<evidence type="ECO:0000256" key="1">
    <source>
        <dbReference type="ARBA" id="ARBA00022723"/>
    </source>
</evidence>
<evidence type="ECO:0000256" key="2">
    <source>
        <dbReference type="ARBA" id="ARBA00022741"/>
    </source>
</evidence>
<evidence type="ECO:0000256" key="4">
    <source>
        <dbReference type="ARBA" id="ARBA00022801"/>
    </source>
</evidence>
<evidence type="ECO:0000259" key="10">
    <source>
        <dbReference type="PROSITE" id="PS50089"/>
    </source>
</evidence>
<dbReference type="Pfam" id="PF00097">
    <property type="entry name" value="zf-C3HC4"/>
    <property type="match status" value="1"/>
</dbReference>
<dbReference type="GO" id="GO:0000209">
    <property type="term" value="P:protein polyubiquitination"/>
    <property type="evidence" value="ECO:0007669"/>
    <property type="project" value="TreeGrafter"/>
</dbReference>
<dbReference type="Proteomes" id="UP001140513">
    <property type="component" value="Unassembled WGS sequence"/>
</dbReference>
<dbReference type="PANTHER" id="PTHR45865">
    <property type="entry name" value="E3 UBIQUITIN-PROTEIN LIGASE SHPRH FAMILY MEMBER"/>
    <property type="match status" value="1"/>
</dbReference>
<evidence type="ECO:0000313" key="12">
    <source>
        <dbReference type="Proteomes" id="UP001140513"/>
    </source>
</evidence>
<dbReference type="InterPro" id="IPR001841">
    <property type="entry name" value="Znf_RING"/>
</dbReference>
<feature type="compositionally biased region" description="Polar residues" evidence="9">
    <location>
        <begin position="730"/>
        <end position="740"/>
    </location>
</feature>
<dbReference type="InterPro" id="IPR027417">
    <property type="entry name" value="P-loop_NTPase"/>
</dbReference>
<feature type="coiled-coil region" evidence="8">
    <location>
        <begin position="1035"/>
        <end position="1062"/>
    </location>
</feature>
<organism evidence="11 12">
    <name type="scientific">Didymosphaeria variabile</name>
    <dbReference type="NCBI Taxonomy" id="1932322"/>
    <lineage>
        <taxon>Eukaryota</taxon>
        <taxon>Fungi</taxon>
        <taxon>Dikarya</taxon>
        <taxon>Ascomycota</taxon>
        <taxon>Pezizomycotina</taxon>
        <taxon>Dothideomycetes</taxon>
        <taxon>Pleosporomycetidae</taxon>
        <taxon>Pleosporales</taxon>
        <taxon>Massarineae</taxon>
        <taxon>Didymosphaeriaceae</taxon>
        <taxon>Didymosphaeria</taxon>
    </lineage>
</organism>
<dbReference type="Gene3D" id="3.40.50.10810">
    <property type="entry name" value="Tandem AAA-ATPase domain"/>
    <property type="match status" value="1"/>
</dbReference>
<dbReference type="GO" id="GO:0016787">
    <property type="term" value="F:hydrolase activity"/>
    <property type="evidence" value="ECO:0007669"/>
    <property type="project" value="UniProtKB-KW"/>
</dbReference>
<proteinExistence type="predicted"/>
<reference evidence="11" key="1">
    <citation type="submission" date="2022-10" db="EMBL/GenBank/DDBJ databases">
        <title>Tapping the CABI collections for fungal endophytes: first genome assemblies for Collariella, Neodidymelliopsis, Ascochyta clinopodiicola, Didymella pomorum, Didymosphaeria variabile, Neocosmospora piperis and Neocucurbitaria cava.</title>
        <authorList>
            <person name="Hill R."/>
        </authorList>
    </citation>
    <scope>NUCLEOTIDE SEQUENCE</scope>
    <source>
        <strain evidence="11">IMI 356815</strain>
    </source>
</reference>
<dbReference type="FunFam" id="3.40.50.10810:FF:000059">
    <property type="entry name" value="SNF2 family helicase/ATPase, putative"/>
    <property type="match status" value="1"/>
</dbReference>
<dbReference type="SUPFAM" id="SSF57850">
    <property type="entry name" value="RING/U-box"/>
    <property type="match status" value="1"/>
</dbReference>
<accession>A0A9W9C4X4</accession>